<gene>
    <name evidence="1" type="ORF">LUCI_4321</name>
</gene>
<protein>
    <recommendedName>
        <fullName evidence="3">Lipoprotein</fullName>
    </recommendedName>
</protein>
<name>A0A498RDJ2_9FIRM</name>
<keyword evidence="2" id="KW-1185">Reference proteome</keyword>
<evidence type="ECO:0008006" key="3">
    <source>
        <dbReference type="Google" id="ProtNLM"/>
    </source>
</evidence>
<dbReference type="AlphaFoldDB" id="A0A498RDJ2"/>
<dbReference type="EMBL" id="UPPP01000105">
    <property type="protein sequence ID" value="VBB09035.1"/>
    <property type="molecule type" value="Genomic_DNA"/>
</dbReference>
<reference evidence="1 2" key="1">
    <citation type="submission" date="2018-06" db="EMBL/GenBank/DDBJ databases">
        <authorList>
            <person name="Strepis N."/>
        </authorList>
    </citation>
    <scope>NUCLEOTIDE SEQUENCE [LARGE SCALE GENOMIC DNA]</scope>
    <source>
        <strain evidence="1">LUCI</strain>
    </source>
</reference>
<organism evidence="1 2">
    <name type="scientific">Lucifera butyrica</name>
    <dbReference type="NCBI Taxonomy" id="1351585"/>
    <lineage>
        <taxon>Bacteria</taxon>
        <taxon>Bacillati</taxon>
        <taxon>Bacillota</taxon>
        <taxon>Negativicutes</taxon>
        <taxon>Veillonellales</taxon>
        <taxon>Veillonellaceae</taxon>
        <taxon>Lucifera</taxon>
    </lineage>
</organism>
<evidence type="ECO:0000313" key="1">
    <source>
        <dbReference type="EMBL" id="VBB09035.1"/>
    </source>
</evidence>
<dbReference type="PROSITE" id="PS51257">
    <property type="entry name" value="PROKAR_LIPOPROTEIN"/>
    <property type="match status" value="1"/>
</dbReference>
<evidence type="ECO:0000313" key="2">
    <source>
        <dbReference type="Proteomes" id="UP000277811"/>
    </source>
</evidence>
<accession>A0A498RDJ2</accession>
<dbReference type="OrthoDB" id="1953897at2"/>
<dbReference type="Proteomes" id="UP000277811">
    <property type="component" value="Unassembled WGS sequence"/>
</dbReference>
<sequence length="229" mass="25449">MNKINRVILPIITVMLLVISTGCFSGTAGKSSAVNKPSKPQVLDTGKIEGSVYKNDYFGLTMNIPENWSIQNDEAKNEMKKTGEKLLTDSDEAKKAGVERSIERTVNLLSASKYPLGTPNKVNANMLVMAEKVSAFPGIKTGKDYLLNAKKMLESSRVKFTFKDITSEKIDGLDFSVLECIFKVQDKQITQKYYAAVIRDYALVFNMTYVSSEDLATLNKAISTVKFEK</sequence>
<proteinExistence type="predicted"/>
<dbReference type="RefSeq" id="WP_122629856.1">
    <property type="nucleotide sequence ID" value="NZ_UPPP01000105.1"/>
</dbReference>